<sequence length="196" mass="22462">MKNLLYISAIVGNFLLLIYAVILIVGISGGWLDRELWLHSDVAKVAQLLLMASAMGLLFANIRISREQYGGRYLSLILCGNFFINPFLSLYFLSGKTDSKQTSTAFSKRNVYLFLRNVQIFWLLYTFAAVFYTPLIESQIGEIFYLGLIIAIIAFIQKNISIAVRHDTPGYILLNVCLFFIYAPFYSRRVLKNNWL</sequence>
<accession>A0A4P7VNM9</accession>
<gene>
    <name evidence="2" type="ORF">E7746_06475</name>
</gene>
<feature type="transmembrane region" description="Helical" evidence="1">
    <location>
        <begin position="7"/>
        <end position="32"/>
    </location>
</feature>
<evidence type="ECO:0000256" key="1">
    <source>
        <dbReference type="SAM" id="Phobius"/>
    </source>
</evidence>
<feature type="transmembrane region" description="Helical" evidence="1">
    <location>
        <begin position="170"/>
        <end position="187"/>
    </location>
</feature>
<keyword evidence="3" id="KW-1185">Reference proteome</keyword>
<reference evidence="2 3" key="1">
    <citation type="submission" date="2019-02" db="EMBL/GenBank/DDBJ databases">
        <title>Isolation and identification of novel species under the genus Muribaculum.</title>
        <authorList>
            <person name="Miyake S."/>
            <person name="Ding Y."/>
            <person name="Low A."/>
            <person name="Soh M."/>
            <person name="Seedorf H."/>
        </authorList>
    </citation>
    <scope>NUCLEOTIDE SEQUENCE [LARGE SCALE GENOMIC DNA]</scope>
    <source>
        <strain evidence="2 3">TLL-A4</strain>
    </source>
</reference>
<dbReference type="Proteomes" id="UP000297031">
    <property type="component" value="Chromosome"/>
</dbReference>
<feature type="transmembrane region" description="Helical" evidence="1">
    <location>
        <begin position="44"/>
        <end position="62"/>
    </location>
</feature>
<evidence type="ECO:0000313" key="3">
    <source>
        <dbReference type="Proteomes" id="UP000297031"/>
    </source>
</evidence>
<dbReference type="AlphaFoldDB" id="A0A4P7VNM9"/>
<evidence type="ECO:0000313" key="2">
    <source>
        <dbReference type="EMBL" id="QCD35561.1"/>
    </source>
</evidence>
<protein>
    <submittedName>
        <fullName evidence="2">Uncharacterized protein</fullName>
    </submittedName>
</protein>
<name>A0A4P7VNM9_9BACT</name>
<dbReference type="OrthoDB" id="1095188at2"/>
<dbReference type="EMBL" id="CP039393">
    <property type="protein sequence ID" value="QCD35561.1"/>
    <property type="molecule type" value="Genomic_DNA"/>
</dbReference>
<keyword evidence="1" id="KW-1133">Transmembrane helix</keyword>
<feature type="transmembrane region" description="Helical" evidence="1">
    <location>
        <begin position="113"/>
        <end position="132"/>
    </location>
</feature>
<dbReference type="RefSeq" id="WP_135947571.1">
    <property type="nucleotide sequence ID" value="NZ_CP039393.1"/>
</dbReference>
<feature type="transmembrane region" description="Helical" evidence="1">
    <location>
        <begin position="74"/>
        <end position="93"/>
    </location>
</feature>
<keyword evidence="1" id="KW-0472">Membrane</keyword>
<organism evidence="2 3">
    <name type="scientific">Muribaculum gordoncarteri</name>
    <dbReference type="NCBI Taxonomy" id="2530390"/>
    <lineage>
        <taxon>Bacteria</taxon>
        <taxon>Pseudomonadati</taxon>
        <taxon>Bacteroidota</taxon>
        <taxon>Bacteroidia</taxon>
        <taxon>Bacteroidales</taxon>
        <taxon>Muribaculaceae</taxon>
        <taxon>Muribaculum</taxon>
    </lineage>
</organism>
<feature type="transmembrane region" description="Helical" evidence="1">
    <location>
        <begin position="144"/>
        <end position="164"/>
    </location>
</feature>
<keyword evidence="1" id="KW-0812">Transmembrane</keyword>
<proteinExistence type="predicted"/>
<dbReference type="KEGG" id="mgod:E7746_06475"/>